<dbReference type="PANTHER" id="PTHR10366:SF562">
    <property type="entry name" value="ALDEHYDE REDUCTASE II (AFU_ORTHOLOGUE AFUA_1G11360)"/>
    <property type="match status" value="1"/>
</dbReference>
<dbReference type="Proteomes" id="UP001285441">
    <property type="component" value="Unassembled WGS sequence"/>
</dbReference>
<name>A0AAE0K0Y3_9PEZI</name>
<dbReference type="InterPro" id="IPR001509">
    <property type="entry name" value="Epimerase_deHydtase"/>
</dbReference>
<evidence type="ECO:0000256" key="2">
    <source>
        <dbReference type="ARBA" id="ARBA00023445"/>
    </source>
</evidence>
<reference evidence="4" key="2">
    <citation type="submission" date="2023-06" db="EMBL/GenBank/DDBJ databases">
        <authorList>
            <consortium name="Lawrence Berkeley National Laboratory"/>
            <person name="Haridas S."/>
            <person name="Hensen N."/>
            <person name="Bonometti L."/>
            <person name="Westerberg I."/>
            <person name="Brannstrom I.O."/>
            <person name="Guillou S."/>
            <person name="Cros-Aarteil S."/>
            <person name="Calhoun S."/>
            <person name="Kuo A."/>
            <person name="Mondo S."/>
            <person name="Pangilinan J."/>
            <person name="Riley R."/>
            <person name="LaButti K."/>
            <person name="Andreopoulos B."/>
            <person name="Lipzen A."/>
            <person name="Chen C."/>
            <person name="Yanf M."/>
            <person name="Daum C."/>
            <person name="Ng V."/>
            <person name="Clum A."/>
            <person name="Steindorff A."/>
            <person name="Ohm R."/>
            <person name="Martin F."/>
            <person name="Silar P."/>
            <person name="Natvig D."/>
            <person name="Lalanne C."/>
            <person name="Gautier V."/>
            <person name="Ament-velasquez S.L."/>
            <person name="Kruys A."/>
            <person name="Hutchinson M.I."/>
            <person name="Powell A.J."/>
            <person name="Barry K."/>
            <person name="Miller A.N."/>
            <person name="Grigoriev I.V."/>
            <person name="Debuchy R."/>
            <person name="Gladieux P."/>
            <person name="Thoren M.H."/>
            <person name="Johannesson H."/>
        </authorList>
    </citation>
    <scope>NUCLEOTIDE SEQUENCE</scope>
    <source>
        <strain evidence="4">CBS 232.78</strain>
    </source>
</reference>
<keyword evidence="5" id="KW-1185">Reference proteome</keyword>
<comment type="similarity">
    <text evidence="2">Belongs to the NAD(P)-dependent epimerase/dehydratase family. Dihydroflavonol-4-reductase subfamily.</text>
</comment>
<proteinExistence type="inferred from homology"/>
<keyword evidence="1" id="KW-0560">Oxidoreductase</keyword>
<evidence type="ECO:0000259" key="3">
    <source>
        <dbReference type="Pfam" id="PF01370"/>
    </source>
</evidence>
<evidence type="ECO:0000256" key="1">
    <source>
        <dbReference type="ARBA" id="ARBA00023002"/>
    </source>
</evidence>
<protein>
    <recommendedName>
        <fullName evidence="3">NAD-dependent epimerase/dehydratase domain-containing protein</fullName>
    </recommendedName>
</protein>
<gene>
    <name evidence="4" type="ORF">B0H63DRAFT_84936</name>
</gene>
<dbReference type="SUPFAM" id="SSF51735">
    <property type="entry name" value="NAD(P)-binding Rossmann-fold domains"/>
    <property type="match status" value="1"/>
</dbReference>
<dbReference type="AlphaFoldDB" id="A0AAE0K0Y3"/>
<feature type="domain" description="NAD-dependent epimerase/dehydratase" evidence="3">
    <location>
        <begin position="7"/>
        <end position="192"/>
    </location>
</feature>
<sequence>MASNRLVLITGVNGYIAARTVESFLAAGYPVRGTVRKSSTAEGLINALQKYFDRLEIVEVSGITAAGAFDEAIRGVHAVAHIASPIVMDGNDPLSIIDVAVGSVQRLLETANREPTVKSFVLMSSIATVRGLPDLDQERTYTEADWNTYAEATVAAQGKSASEFTIYEASKTAAERALWKYRDEQKPRFSVTSINPRCVLVFPALRARAASHHHPSI</sequence>
<comment type="caution">
    <text evidence="4">The sequence shown here is derived from an EMBL/GenBank/DDBJ whole genome shotgun (WGS) entry which is preliminary data.</text>
</comment>
<dbReference type="EMBL" id="JAULSW010000011">
    <property type="protein sequence ID" value="KAK3367667.1"/>
    <property type="molecule type" value="Genomic_DNA"/>
</dbReference>
<evidence type="ECO:0000313" key="5">
    <source>
        <dbReference type="Proteomes" id="UP001285441"/>
    </source>
</evidence>
<organism evidence="4 5">
    <name type="scientific">Podospora didyma</name>
    <dbReference type="NCBI Taxonomy" id="330526"/>
    <lineage>
        <taxon>Eukaryota</taxon>
        <taxon>Fungi</taxon>
        <taxon>Dikarya</taxon>
        <taxon>Ascomycota</taxon>
        <taxon>Pezizomycotina</taxon>
        <taxon>Sordariomycetes</taxon>
        <taxon>Sordariomycetidae</taxon>
        <taxon>Sordariales</taxon>
        <taxon>Podosporaceae</taxon>
        <taxon>Podospora</taxon>
    </lineage>
</organism>
<dbReference type="InterPro" id="IPR050425">
    <property type="entry name" value="NAD(P)_dehydrat-like"/>
</dbReference>
<evidence type="ECO:0000313" key="4">
    <source>
        <dbReference type="EMBL" id="KAK3367667.1"/>
    </source>
</evidence>
<dbReference type="InterPro" id="IPR036291">
    <property type="entry name" value="NAD(P)-bd_dom_sf"/>
</dbReference>
<dbReference type="PANTHER" id="PTHR10366">
    <property type="entry name" value="NAD DEPENDENT EPIMERASE/DEHYDRATASE"/>
    <property type="match status" value="1"/>
</dbReference>
<dbReference type="GO" id="GO:0016616">
    <property type="term" value="F:oxidoreductase activity, acting on the CH-OH group of donors, NAD or NADP as acceptor"/>
    <property type="evidence" value="ECO:0007669"/>
    <property type="project" value="TreeGrafter"/>
</dbReference>
<dbReference type="Pfam" id="PF01370">
    <property type="entry name" value="Epimerase"/>
    <property type="match status" value="1"/>
</dbReference>
<reference evidence="4" key="1">
    <citation type="journal article" date="2023" name="Mol. Phylogenet. Evol.">
        <title>Genome-scale phylogeny and comparative genomics of the fungal order Sordariales.</title>
        <authorList>
            <person name="Hensen N."/>
            <person name="Bonometti L."/>
            <person name="Westerberg I."/>
            <person name="Brannstrom I.O."/>
            <person name="Guillou S."/>
            <person name="Cros-Aarteil S."/>
            <person name="Calhoun S."/>
            <person name="Haridas S."/>
            <person name="Kuo A."/>
            <person name="Mondo S."/>
            <person name="Pangilinan J."/>
            <person name="Riley R."/>
            <person name="LaButti K."/>
            <person name="Andreopoulos B."/>
            <person name="Lipzen A."/>
            <person name="Chen C."/>
            <person name="Yan M."/>
            <person name="Daum C."/>
            <person name="Ng V."/>
            <person name="Clum A."/>
            <person name="Steindorff A."/>
            <person name="Ohm R.A."/>
            <person name="Martin F."/>
            <person name="Silar P."/>
            <person name="Natvig D.O."/>
            <person name="Lalanne C."/>
            <person name="Gautier V."/>
            <person name="Ament-Velasquez S.L."/>
            <person name="Kruys A."/>
            <person name="Hutchinson M.I."/>
            <person name="Powell A.J."/>
            <person name="Barry K."/>
            <person name="Miller A.N."/>
            <person name="Grigoriev I.V."/>
            <person name="Debuchy R."/>
            <person name="Gladieux P."/>
            <person name="Hiltunen Thoren M."/>
            <person name="Johannesson H."/>
        </authorList>
    </citation>
    <scope>NUCLEOTIDE SEQUENCE</scope>
    <source>
        <strain evidence="4">CBS 232.78</strain>
    </source>
</reference>
<accession>A0AAE0K0Y3</accession>
<dbReference type="Gene3D" id="3.40.50.720">
    <property type="entry name" value="NAD(P)-binding Rossmann-like Domain"/>
    <property type="match status" value="1"/>
</dbReference>